<organism evidence="2 3">
    <name type="scientific">Rhodotorula mucilaginosa</name>
    <name type="common">Yeast</name>
    <name type="synonym">Rhodotorula rubra</name>
    <dbReference type="NCBI Taxonomy" id="5537"/>
    <lineage>
        <taxon>Eukaryota</taxon>
        <taxon>Fungi</taxon>
        <taxon>Dikarya</taxon>
        <taxon>Basidiomycota</taxon>
        <taxon>Pucciniomycotina</taxon>
        <taxon>Microbotryomycetes</taxon>
        <taxon>Sporidiobolales</taxon>
        <taxon>Sporidiobolaceae</taxon>
        <taxon>Rhodotorula</taxon>
    </lineage>
</organism>
<dbReference type="AlphaFoldDB" id="A0A9P6VSX7"/>
<feature type="compositionally biased region" description="Low complexity" evidence="1">
    <location>
        <begin position="169"/>
        <end position="184"/>
    </location>
</feature>
<gene>
    <name evidence="2" type="ORF">C6P46_002050</name>
</gene>
<sequence length="201" mass="21666">MRQVDGLRSGLDWATRKRVSDSASSVSFWSEVSRRRVRGSEDESRALSWGEIRSTSLTPTLARGSAMDADQQDVSDLVHDQADLSALELADGLLENVVQCPDCSKPLLQSALEDHAPTCQAIREGRPIPASHPLKRRLSEVSSTSSSQPPKKSKLVVHLSGAAPDKAKPPAASQPPSTAPSATPSEKKNKRGKFLSLYARS</sequence>
<feature type="compositionally biased region" description="Low complexity" evidence="1">
    <location>
        <begin position="140"/>
        <end position="150"/>
    </location>
</feature>
<protein>
    <submittedName>
        <fullName evidence="2">Uncharacterized protein</fullName>
    </submittedName>
</protein>
<evidence type="ECO:0000256" key="1">
    <source>
        <dbReference type="SAM" id="MobiDB-lite"/>
    </source>
</evidence>
<name>A0A9P6VSX7_RHOMI</name>
<dbReference type="Proteomes" id="UP000777482">
    <property type="component" value="Unassembled WGS sequence"/>
</dbReference>
<feature type="region of interest" description="Disordered" evidence="1">
    <location>
        <begin position="124"/>
        <end position="201"/>
    </location>
</feature>
<dbReference type="OrthoDB" id="2524693at2759"/>
<evidence type="ECO:0000313" key="2">
    <source>
        <dbReference type="EMBL" id="KAG0653943.1"/>
    </source>
</evidence>
<reference evidence="2 3" key="1">
    <citation type="submission" date="2020-11" db="EMBL/GenBank/DDBJ databases">
        <title>Kefir isolates.</title>
        <authorList>
            <person name="Marcisauskas S."/>
            <person name="Kim Y."/>
            <person name="Blasche S."/>
        </authorList>
    </citation>
    <scope>NUCLEOTIDE SEQUENCE [LARGE SCALE GENOMIC DNA]</scope>
    <source>
        <strain evidence="2 3">KR</strain>
    </source>
</reference>
<proteinExistence type="predicted"/>
<keyword evidence="3" id="KW-1185">Reference proteome</keyword>
<accession>A0A9P6VSX7</accession>
<dbReference type="EMBL" id="PUHQ01000168">
    <property type="protein sequence ID" value="KAG0653943.1"/>
    <property type="molecule type" value="Genomic_DNA"/>
</dbReference>
<evidence type="ECO:0000313" key="3">
    <source>
        <dbReference type="Proteomes" id="UP000777482"/>
    </source>
</evidence>
<comment type="caution">
    <text evidence="2">The sequence shown here is derived from an EMBL/GenBank/DDBJ whole genome shotgun (WGS) entry which is preliminary data.</text>
</comment>